<dbReference type="Proteomes" id="UP000201728">
    <property type="component" value="Chromosome"/>
</dbReference>
<dbReference type="KEGG" id="lcd:clem_00770"/>
<name>A0A222NYQ3_9GAMM</name>
<proteinExistence type="inferred from homology"/>
<dbReference type="EMBL" id="CP016397">
    <property type="protein sequence ID" value="ASQ44720.1"/>
    <property type="molecule type" value="Genomic_DNA"/>
</dbReference>
<dbReference type="GO" id="GO:0043565">
    <property type="term" value="F:sequence-specific DNA binding"/>
    <property type="evidence" value="ECO:0007669"/>
    <property type="project" value="InterPro"/>
</dbReference>
<dbReference type="Gene3D" id="1.10.10.10">
    <property type="entry name" value="Winged helix-like DNA-binding domain superfamily/Winged helix DNA-binding domain"/>
    <property type="match status" value="1"/>
</dbReference>
<reference evidence="2 3" key="1">
    <citation type="submission" date="2016-07" db="EMBL/GenBank/DDBJ databases">
        <authorList>
            <person name="Hassler H."/>
        </authorList>
    </citation>
    <scope>NUCLEOTIDE SEQUENCE [LARGE SCALE GENOMIC DNA]</scope>
    <source>
        <strain evidence="2 3">CDC-D5610</strain>
    </source>
</reference>
<dbReference type="InterPro" id="IPR010921">
    <property type="entry name" value="Trp_repressor/repl_initiator"/>
</dbReference>
<dbReference type="AlphaFoldDB" id="A0A222NYQ3"/>
<dbReference type="InterPro" id="IPR036388">
    <property type="entry name" value="WH-like_DNA-bd_sf"/>
</dbReference>
<dbReference type="Pfam" id="PF01527">
    <property type="entry name" value="HTH_Tnp_1"/>
    <property type="match status" value="1"/>
</dbReference>
<evidence type="ECO:0000313" key="3">
    <source>
        <dbReference type="Proteomes" id="UP000201728"/>
    </source>
</evidence>
<gene>
    <name evidence="2" type="ORF">clem_00770</name>
</gene>
<dbReference type="SUPFAM" id="SSF48295">
    <property type="entry name" value="TrpR-like"/>
    <property type="match status" value="1"/>
</dbReference>
<dbReference type="InterPro" id="IPR002514">
    <property type="entry name" value="Transposase_8"/>
</dbReference>
<keyword evidence="3" id="KW-1185">Reference proteome</keyword>
<organism evidence="2 3">
    <name type="scientific">Legionella clemsonensis</name>
    <dbReference type="NCBI Taxonomy" id="1867846"/>
    <lineage>
        <taxon>Bacteria</taxon>
        <taxon>Pseudomonadati</taxon>
        <taxon>Pseudomonadota</taxon>
        <taxon>Gammaproteobacteria</taxon>
        <taxon>Legionellales</taxon>
        <taxon>Legionellaceae</taxon>
        <taxon>Legionella</taxon>
    </lineage>
</organism>
<dbReference type="PANTHER" id="PTHR37936:SF3">
    <property type="entry name" value="TRANSPOSASE INSC FOR INSERTION ELEMENT IS2A-RELATED"/>
    <property type="match status" value="1"/>
</dbReference>
<evidence type="ECO:0000256" key="1">
    <source>
        <dbReference type="ARBA" id="ARBA00009964"/>
    </source>
</evidence>
<protein>
    <submittedName>
        <fullName evidence="2">IS2 repressor TnpA</fullName>
    </submittedName>
</protein>
<accession>A0A222NYQ3</accession>
<sequence length="103" mass="12305">MTISKEVIEIVHRNEPRRRWAAYEKQQIVQETYQPGKTVSYVARKHGIQPSQLFYWRKQMENGALVGLKAEEDVVPQREVNELKRQIKQLERILGKKTLEKRF</sequence>
<evidence type="ECO:0000313" key="2">
    <source>
        <dbReference type="EMBL" id="ASQ44720.1"/>
    </source>
</evidence>
<dbReference type="GO" id="GO:0006313">
    <property type="term" value="P:DNA transposition"/>
    <property type="evidence" value="ECO:0007669"/>
    <property type="project" value="InterPro"/>
</dbReference>
<dbReference type="GO" id="GO:0004803">
    <property type="term" value="F:transposase activity"/>
    <property type="evidence" value="ECO:0007669"/>
    <property type="project" value="InterPro"/>
</dbReference>
<dbReference type="PANTHER" id="PTHR37936">
    <property type="entry name" value="TRANSPOSASE INSC FOR INSERTION ELEMENT IS2A-RELATED"/>
    <property type="match status" value="1"/>
</dbReference>
<comment type="similarity">
    <text evidence="1">Belongs to the transposase 8 family.</text>
</comment>